<dbReference type="Pfam" id="PF00669">
    <property type="entry name" value="Flagellin_N"/>
    <property type="match status" value="1"/>
</dbReference>
<protein>
    <recommendedName>
        <fullName evidence="3">Flagellin</fullName>
    </recommendedName>
</protein>
<dbReference type="SUPFAM" id="SSF64518">
    <property type="entry name" value="Phase 1 flagellin"/>
    <property type="match status" value="1"/>
</dbReference>
<dbReference type="Gene3D" id="1.20.1330.10">
    <property type="entry name" value="f41 fragment of flagellin, N-terminal domain"/>
    <property type="match status" value="1"/>
</dbReference>
<organism evidence="6 7">
    <name type="scientific">Tritonibacter multivorans</name>
    <dbReference type="NCBI Taxonomy" id="928856"/>
    <lineage>
        <taxon>Bacteria</taxon>
        <taxon>Pseudomonadati</taxon>
        <taxon>Pseudomonadota</taxon>
        <taxon>Alphaproteobacteria</taxon>
        <taxon>Rhodobacterales</taxon>
        <taxon>Paracoccaceae</taxon>
        <taxon>Tritonibacter</taxon>
    </lineage>
</organism>
<comment type="function">
    <text evidence="3">Flagellin is the subunit protein which polymerizes to form the filaments of bacterial flagella.</text>
</comment>
<keyword evidence="3" id="KW-0964">Secreted</keyword>
<dbReference type="GO" id="GO:0009288">
    <property type="term" value="C:bacterial-type flagellum"/>
    <property type="evidence" value="ECO:0007669"/>
    <property type="project" value="UniProtKB-SubCell"/>
</dbReference>
<proteinExistence type="inferred from homology"/>
<dbReference type="PRINTS" id="PR00207">
    <property type="entry name" value="FLAGELLIN"/>
</dbReference>
<keyword evidence="6" id="KW-0966">Cell projection</keyword>
<gene>
    <name evidence="6" type="primary">fliC_4</name>
    <name evidence="6" type="ORF">TRM7557_03493</name>
</gene>
<feature type="domain" description="Flagellin C-terminal" evidence="5">
    <location>
        <begin position="200"/>
        <end position="282"/>
    </location>
</feature>
<dbReference type="EMBL" id="CYSD01000042">
    <property type="protein sequence ID" value="CUH81577.1"/>
    <property type="molecule type" value="Genomic_DNA"/>
</dbReference>
<name>A0A0N7M0W2_9RHOB</name>
<evidence type="ECO:0000259" key="5">
    <source>
        <dbReference type="Pfam" id="PF00700"/>
    </source>
</evidence>
<accession>A0A0N7M0W2</accession>
<dbReference type="GO" id="GO:0005576">
    <property type="term" value="C:extracellular region"/>
    <property type="evidence" value="ECO:0007669"/>
    <property type="project" value="UniProtKB-SubCell"/>
</dbReference>
<feature type="domain" description="Flagellin N-terminal" evidence="4">
    <location>
        <begin position="4"/>
        <end position="136"/>
    </location>
</feature>
<dbReference type="STRING" id="928856.SAMN04488049_102330"/>
<dbReference type="PANTHER" id="PTHR42792">
    <property type="entry name" value="FLAGELLIN"/>
    <property type="match status" value="1"/>
</dbReference>
<comment type="similarity">
    <text evidence="1 3">Belongs to the bacterial flagellin family.</text>
</comment>
<evidence type="ECO:0000256" key="1">
    <source>
        <dbReference type="ARBA" id="ARBA00005709"/>
    </source>
</evidence>
<sequence>MSSILTNYGAMVALQTLNSVNDDMLDTQTSISTGKEVATAKDDAAKWSISKAMESDIVGFEGVEENIAMAEATVSVASAGAEMIVDKMVEIKELLISASAENVDHGKIQDQITNKAAQIDEIINTASFNGVNLLQDDVNGAGDSSIDVLISMDRSGPGGTPTATTLTVNSAGIEDASGYETSFANLVTDADTARTSLNNFEATMTTMIDATTALGATAARLEDQSDFVGTLVDAMTQGISAMVDTNMEEASARLNALETQQELAVQSLGIANDAPSSLMQLFR</sequence>
<evidence type="ECO:0000313" key="6">
    <source>
        <dbReference type="EMBL" id="CUH81577.1"/>
    </source>
</evidence>
<evidence type="ECO:0000259" key="4">
    <source>
        <dbReference type="Pfam" id="PF00669"/>
    </source>
</evidence>
<evidence type="ECO:0000256" key="2">
    <source>
        <dbReference type="ARBA" id="ARBA00023143"/>
    </source>
</evidence>
<evidence type="ECO:0000313" key="7">
    <source>
        <dbReference type="Proteomes" id="UP000052022"/>
    </source>
</evidence>
<dbReference type="Proteomes" id="UP000052022">
    <property type="component" value="Unassembled WGS sequence"/>
</dbReference>
<dbReference type="GO" id="GO:0005198">
    <property type="term" value="F:structural molecule activity"/>
    <property type="evidence" value="ECO:0007669"/>
    <property type="project" value="UniProtKB-UniRule"/>
</dbReference>
<dbReference type="RefSeq" id="WP_058291459.1">
    <property type="nucleotide sequence ID" value="NZ_CYSD01000042.1"/>
</dbReference>
<dbReference type="AlphaFoldDB" id="A0A0N7M0W2"/>
<keyword evidence="6" id="KW-0969">Cilium</keyword>
<dbReference type="InterPro" id="IPR046358">
    <property type="entry name" value="Flagellin_C"/>
</dbReference>
<keyword evidence="6" id="KW-0282">Flagellum</keyword>
<keyword evidence="7" id="KW-1185">Reference proteome</keyword>
<dbReference type="InterPro" id="IPR001492">
    <property type="entry name" value="Flagellin"/>
</dbReference>
<dbReference type="PANTHER" id="PTHR42792:SF2">
    <property type="entry name" value="FLAGELLIN"/>
    <property type="match status" value="1"/>
</dbReference>
<dbReference type="OrthoDB" id="8328560at2"/>
<dbReference type="InterPro" id="IPR001029">
    <property type="entry name" value="Flagellin_N"/>
</dbReference>
<keyword evidence="2 3" id="KW-0975">Bacterial flagellum</keyword>
<evidence type="ECO:0000256" key="3">
    <source>
        <dbReference type="RuleBase" id="RU362073"/>
    </source>
</evidence>
<reference evidence="6 7" key="1">
    <citation type="submission" date="2015-09" db="EMBL/GenBank/DDBJ databases">
        <authorList>
            <consortium name="Swine Surveillance"/>
        </authorList>
    </citation>
    <scope>NUCLEOTIDE SEQUENCE [LARGE SCALE GENOMIC DNA]</scope>
    <source>
        <strain evidence="6 7">CECT 7557</strain>
    </source>
</reference>
<comment type="subcellular location">
    <subcellularLocation>
        <location evidence="3">Secreted</location>
    </subcellularLocation>
    <subcellularLocation>
        <location evidence="3">Bacterial flagellum</location>
    </subcellularLocation>
</comment>
<dbReference type="Pfam" id="PF00700">
    <property type="entry name" value="Flagellin_C"/>
    <property type="match status" value="1"/>
</dbReference>